<evidence type="ECO:0000313" key="3">
    <source>
        <dbReference type="Proteomes" id="UP000261520"/>
    </source>
</evidence>
<name>A0A3B3ZWX9_9GOBI</name>
<evidence type="ECO:0000313" key="2">
    <source>
        <dbReference type="Ensembl" id="ENSPMGP00000009237.1"/>
    </source>
</evidence>
<dbReference type="Ensembl" id="ENSPMGT00000009847.1">
    <property type="protein sequence ID" value="ENSPMGP00000009237.1"/>
    <property type="gene ID" value="ENSPMGG00000007647.1"/>
</dbReference>
<proteinExistence type="predicted"/>
<reference evidence="2" key="1">
    <citation type="submission" date="2025-08" db="UniProtKB">
        <authorList>
            <consortium name="Ensembl"/>
        </authorList>
    </citation>
    <scope>IDENTIFICATION</scope>
</reference>
<accession>A0A3B3ZWX9</accession>
<reference evidence="2" key="2">
    <citation type="submission" date="2025-09" db="UniProtKB">
        <authorList>
            <consortium name="Ensembl"/>
        </authorList>
    </citation>
    <scope>IDENTIFICATION</scope>
</reference>
<keyword evidence="1" id="KW-0732">Signal</keyword>
<feature type="signal peptide" evidence="1">
    <location>
        <begin position="1"/>
        <end position="16"/>
    </location>
</feature>
<protein>
    <submittedName>
        <fullName evidence="2">Uncharacterized protein</fullName>
    </submittedName>
</protein>
<sequence>PFYGIVALMRWFFSHALFLLDFNFCGLWHSDYFVEHKQKKVEAYIPCETGYPGFMNEPSVKEANSLIKCGRCQMFVVQQVPDSNLVLVVTQADCDCSRQYGPILLQPKEIKNITPHSNVTGSHRKYDGDLSPATPTTQRKMLKTVEVQTPSLCLCPSSVHLC</sequence>
<evidence type="ECO:0000256" key="1">
    <source>
        <dbReference type="SAM" id="SignalP"/>
    </source>
</evidence>
<feature type="chain" id="PRO_5017210992" evidence="1">
    <location>
        <begin position="17"/>
        <end position="162"/>
    </location>
</feature>
<organism evidence="2 3">
    <name type="scientific">Periophthalmus magnuspinnatus</name>
    <dbReference type="NCBI Taxonomy" id="409849"/>
    <lineage>
        <taxon>Eukaryota</taxon>
        <taxon>Metazoa</taxon>
        <taxon>Chordata</taxon>
        <taxon>Craniata</taxon>
        <taxon>Vertebrata</taxon>
        <taxon>Euteleostomi</taxon>
        <taxon>Actinopterygii</taxon>
        <taxon>Neopterygii</taxon>
        <taxon>Teleostei</taxon>
        <taxon>Neoteleostei</taxon>
        <taxon>Acanthomorphata</taxon>
        <taxon>Gobiaria</taxon>
        <taxon>Gobiiformes</taxon>
        <taxon>Gobioidei</taxon>
        <taxon>Gobiidae</taxon>
        <taxon>Oxudercinae</taxon>
        <taxon>Periophthalmus</taxon>
    </lineage>
</organism>
<dbReference type="AlphaFoldDB" id="A0A3B3ZWX9"/>
<dbReference type="Proteomes" id="UP000261520">
    <property type="component" value="Unplaced"/>
</dbReference>
<keyword evidence="3" id="KW-1185">Reference proteome</keyword>